<evidence type="ECO:0000256" key="2">
    <source>
        <dbReference type="PROSITE-ProRule" id="PRU00339"/>
    </source>
</evidence>
<gene>
    <name evidence="5" type="ORF">PG999_003884</name>
</gene>
<accession>A0AAW0R4Y8</accession>
<dbReference type="PROSITE" id="PS50005">
    <property type="entry name" value="TPR"/>
    <property type="match status" value="1"/>
</dbReference>
<dbReference type="Gene3D" id="3.40.50.300">
    <property type="entry name" value="P-loop containing nucleotide triphosphate hydrolases"/>
    <property type="match status" value="1"/>
</dbReference>
<proteinExistence type="predicted"/>
<name>A0AAW0R4Y8_9PEZI</name>
<keyword evidence="6" id="KW-1185">Reference proteome</keyword>
<evidence type="ECO:0000256" key="3">
    <source>
        <dbReference type="SAM" id="MobiDB-lite"/>
    </source>
</evidence>
<dbReference type="Gene3D" id="1.25.40.10">
    <property type="entry name" value="Tetratricopeptide repeat domain"/>
    <property type="match status" value="1"/>
</dbReference>
<protein>
    <recommendedName>
        <fullName evidence="4">Nephrocystin 3-like N-terminal domain-containing protein</fullName>
    </recommendedName>
</protein>
<dbReference type="PANTHER" id="PTHR10039:SF17">
    <property type="entry name" value="FUNGAL STAND N-TERMINAL GOODBYE DOMAIN-CONTAINING PROTEIN-RELATED"/>
    <property type="match status" value="1"/>
</dbReference>
<evidence type="ECO:0000256" key="1">
    <source>
        <dbReference type="ARBA" id="ARBA00022737"/>
    </source>
</evidence>
<keyword evidence="2" id="KW-0802">TPR repeat</keyword>
<organism evidence="5 6">
    <name type="scientific">Apiospora kogelbergensis</name>
    <dbReference type="NCBI Taxonomy" id="1337665"/>
    <lineage>
        <taxon>Eukaryota</taxon>
        <taxon>Fungi</taxon>
        <taxon>Dikarya</taxon>
        <taxon>Ascomycota</taxon>
        <taxon>Pezizomycotina</taxon>
        <taxon>Sordariomycetes</taxon>
        <taxon>Xylariomycetidae</taxon>
        <taxon>Amphisphaeriales</taxon>
        <taxon>Apiosporaceae</taxon>
        <taxon>Apiospora</taxon>
    </lineage>
</organism>
<dbReference type="SUPFAM" id="SSF48452">
    <property type="entry name" value="TPR-like"/>
    <property type="match status" value="1"/>
</dbReference>
<dbReference type="InterPro" id="IPR011990">
    <property type="entry name" value="TPR-like_helical_dom_sf"/>
</dbReference>
<evidence type="ECO:0000259" key="4">
    <source>
        <dbReference type="Pfam" id="PF24883"/>
    </source>
</evidence>
<feature type="domain" description="Nephrocystin 3-like N-terminal" evidence="4">
    <location>
        <begin position="202"/>
        <end position="376"/>
    </location>
</feature>
<comment type="caution">
    <text evidence="5">The sequence shown here is derived from an EMBL/GenBank/DDBJ whole genome shotgun (WGS) entry which is preliminary data.</text>
</comment>
<dbReference type="Proteomes" id="UP001392437">
    <property type="component" value="Unassembled WGS sequence"/>
</dbReference>
<dbReference type="InterPro" id="IPR019734">
    <property type="entry name" value="TPR_rpt"/>
</dbReference>
<dbReference type="SMART" id="SM00028">
    <property type="entry name" value="TPR"/>
    <property type="match status" value="2"/>
</dbReference>
<keyword evidence="1" id="KW-0677">Repeat</keyword>
<dbReference type="EMBL" id="JAQQWP010000003">
    <property type="protein sequence ID" value="KAK8123966.1"/>
    <property type="molecule type" value="Genomic_DNA"/>
</dbReference>
<dbReference type="InterPro" id="IPR027417">
    <property type="entry name" value="P-loop_NTPase"/>
</dbReference>
<dbReference type="PANTHER" id="PTHR10039">
    <property type="entry name" value="AMELOGENIN"/>
    <property type="match status" value="1"/>
</dbReference>
<sequence length="1425" mass="160291">MCANALTMVLDIPQAIRDLNEAISDVFTTVSSVLSQFRIYERLDTVDSLLARQIHMVMVSFVTICAHVVNYQQGGRWQRLKHKTKKAILDDDSGLKAELTNFEKLIQQQRRVEGTVVLEEVMTSRKTICQVLEQATETGQRIEDIHGKVNRLDEDATERREEKDKMKRLMKIKDTLNIIGVVRLDTNTTQTCTNIYTKCLEGTGTWVWDHPSYREWTSTTQKGSSPLLVLSGDSASGKTSIAAMITKRLEEQKRTRTYVAHFFFPPSSKKSDDDKYPVQSALKYMAFQLARVDATVANALGKACDNAERVHFRSLTDLNALWAALKVGSSGLGATYHLVFDGLEHLPDKQAEALVEFALGLKPGSDAAGPRVRVLLSGADKVFRGHPGVARALRIDHAKPGSKQEMARQLIRDELPQGVNGSYSLLQYSLDNIIRRLDSGAGLTDLMGILRTSKDSHEAAIQSLQRSLGPEEIKDLNELLKWVVFGAAPMTLDQLEGAMSLYSGNESLASLEYIIRNKYSAVLKLEEDCVRVLDNVKEILQRSKEGRGNNSSSRNGPTISMSITINNVDQELCQHFLWDLAQKSIRDKFKFDFDAASSRLLGNQNTIEVDEFEAHHSIVKHALNFLEHDAMYANRAIGKYLVAWLPFHLKLLQDLEQDEKGELTPLEKRKIADGLYKVFKDDNTFRRHRESFESEFVAWYPHEMQEVNEWFMDRTAVRSLDKQWLRDVQSAPNPTRGYLRPLVQLVLEKVLKERKWAISGGYRWIEQFILMDTKRIDTADDGSVSSGGNGRLDLGWWHEVSRWCQAYLGLQEDQLDSFWYERLAEAATAMLPFGDTSEAILEFYQKVVDLPNPRWRSYMGVGQEMFRQGNIKAAIAHVEKALELAAAPVHPPQAEPEDIVKLHLRLGDYFYKTDAFGKATEHFESAHSLCPSDNVIFARKAEVSNLWVQLHQGGDEAFFVSFLKDLARDDSHDVIISRIFTNVKSDRPLFDGIVHALETATTAADRSTTPEYYSESNDRFTDAEIRGVLLLDRALAAYHYRIVAPGSEPNVEAAFATRAAATRALSRYYFQSMTDGNHSDSLEDLEQLAKAESSGAMSDPAGFLATLHSSRGDEARSRKPLSRDMKLALQILSDDQEYNDAYGFSIIKHTLLRIQDLRNSAAALSFCGAPDLVADCLMFEAKPNEMLAYDIVQKARTQVPDSGKQLERVQAAVAHVRVLLDDAATPLDEDKKNTYLKMQSKLTELQRKIEQEGVDVRLGGPTYCDGAQKDGKECGQAWDCNHDMYQCLYCTNMAFCEHCWARLVGEPDAQPGVDIFVCSAKHKWLKVPRTGSDLYVGPKAQSVRVPTDMRPAKKRDGSDGADERVLEIYFDEESEEVPLQTWKDRLATAWGFSLDEITEEMQRVASPTDSAGQDDLGGIDGALDE</sequence>
<dbReference type="Pfam" id="PF24883">
    <property type="entry name" value="NPHP3_N"/>
    <property type="match status" value="1"/>
</dbReference>
<dbReference type="InterPro" id="IPR056884">
    <property type="entry name" value="NPHP3-like_N"/>
</dbReference>
<feature type="repeat" description="TPR" evidence="2">
    <location>
        <begin position="900"/>
        <end position="933"/>
    </location>
</feature>
<feature type="region of interest" description="Disordered" evidence="3">
    <location>
        <begin position="1401"/>
        <end position="1425"/>
    </location>
</feature>
<reference evidence="5 6" key="1">
    <citation type="submission" date="2023-01" db="EMBL/GenBank/DDBJ databases">
        <title>Analysis of 21 Apiospora genomes using comparative genomics revels a genus with tremendous synthesis potential of carbohydrate active enzymes and secondary metabolites.</title>
        <authorList>
            <person name="Sorensen T."/>
        </authorList>
    </citation>
    <scope>NUCLEOTIDE SEQUENCE [LARGE SCALE GENOMIC DNA]</scope>
    <source>
        <strain evidence="5 6">CBS 117206</strain>
    </source>
</reference>
<evidence type="ECO:0000313" key="5">
    <source>
        <dbReference type="EMBL" id="KAK8123966.1"/>
    </source>
</evidence>
<evidence type="ECO:0000313" key="6">
    <source>
        <dbReference type="Proteomes" id="UP001392437"/>
    </source>
</evidence>